<evidence type="ECO:0000313" key="2">
    <source>
        <dbReference type="Proteomes" id="UP000199403"/>
    </source>
</evidence>
<protein>
    <submittedName>
        <fullName evidence="1">Uncharacterized protein</fullName>
    </submittedName>
</protein>
<sequence length="147" mass="17422">MNDTLNKSAMENFDLSFEGRYAKVFVDESRGIIICELLVDYVPIEDFKDTFHKISALVKNGSFYKFIFDKRALRAFHQPSMEWYFLDWKKEMYFQGITVHRKILPAEKWFEKMVMIAKKQIIENNPGNIIENLDISYCDTIEEAILT</sequence>
<proteinExistence type="predicted"/>
<organism evidence="1 2">
    <name type="scientific">Cyclobacterium xiamenense</name>
    <dbReference type="NCBI Taxonomy" id="1297121"/>
    <lineage>
        <taxon>Bacteria</taxon>
        <taxon>Pseudomonadati</taxon>
        <taxon>Bacteroidota</taxon>
        <taxon>Cytophagia</taxon>
        <taxon>Cytophagales</taxon>
        <taxon>Cyclobacteriaceae</taxon>
        <taxon>Cyclobacterium</taxon>
    </lineage>
</organism>
<keyword evidence="2" id="KW-1185">Reference proteome</keyword>
<accession>A0A1H6Y985</accession>
<dbReference type="EMBL" id="FNZH01000003">
    <property type="protein sequence ID" value="SEJ35607.1"/>
    <property type="molecule type" value="Genomic_DNA"/>
</dbReference>
<dbReference type="Proteomes" id="UP000199403">
    <property type="component" value="Unassembled WGS sequence"/>
</dbReference>
<dbReference type="RefSeq" id="WP_241684875.1">
    <property type="nucleotide sequence ID" value="NZ_FNZH01000003.1"/>
</dbReference>
<name>A0A1H6Y985_9BACT</name>
<dbReference type="STRING" id="1416801.SAMN05192553_103434"/>
<evidence type="ECO:0000313" key="1">
    <source>
        <dbReference type="EMBL" id="SEJ35607.1"/>
    </source>
</evidence>
<gene>
    <name evidence="1" type="ORF">SAMN05192553_103434</name>
</gene>
<reference evidence="2" key="1">
    <citation type="submission" date="2016-10" db="EMBL/GenBank/DDBJ databases">
        <authorList>
            <person name="Varghese N."/>
            <person name="Submissions S."/>
        </authorList>
    </citation>
    <scope>NUCLEOTIDE SEQUENCE [LARGE SCALE GENOMIC DNA]</scope>
    <source>
        <strain evidence="2">IBRC-M 10761</strain>
    </source>
</reference>
<dbReference type="AlphaFoldDB" id="A0A1H6Y985"/>